<reference evidence="1" key="1">
    <citation type="submission" date="2009-10" db="EMBL/GenBank/DDBJ databases">
        <title>Diversity of trophic interactions inside an arsenic-rich microbial ecosystem.</title>
        <authorList>
            <person name="Bertin P.N."/>
            <person name="Heinrich-Salmeron A."/>
            <person name="Pelletier E."/>
            <person name="Goulhen-Chollet F."/>
            <person name="Arsene-Ploetze F."/>
            <person name="Gallien S."/>
            <person name="Calteau A."/>
            <person name="Vallenet D."/>
            <person name="Casiot C."/>
            <person name="Chane-Woon-Ming B."/>
            <person name="Giloteaux L."/>
            <person name="Barakat M."/>
            <person name="Bonnefoy V."/>
            <person name="Bruneel O."/>
            <person name="Chandler M."/>
            <person name="Cleiss J."/>
            <person name="Duran R."/>
            <person name="Elbaz-Poulichet F."/>
            <person name="Fonknechten N."/>
            <person name="Lauga B."/>
            <person name="Mornico D."/>
            <person name="Ortet P."/>
            <person name="Schaeffer C."/>
            <person name="Siguier P."/>
            <person name="Alexander Thil Smith A."/>
            <person name="Van Dorsselaer A."/>
            <person name="Weissenbach J."/>
            <person name="Medigue C."/>
            <person name="Le Paslier D."/>
        </authorList>
    </citation>
    <scope>NUCLEOTIDE SEQUENCE</scope>
</reference>
<dbReference type="EMBL" id="CABR01000138">
    <property type="protein sequence ID" value="CBI11379.1"/>
    <property type="molecule type" value="Genomic_DNA"/>
</dbReference>
<organism evidence="1">
    <name type="scientific">mine drainage metagenome</name>
    <dbReference type="NCBI Taxonomy" id="410659"/>
    <lineage>
        <taxon>unclassified sequences</taxon>
        <taxon>metagenomes</taxon>
        <taxon>ecological metagenomes</taxon>
    </lineage>
</organism>
<gene>
    <name evidence="1" type="ORF">CARN7_2202</name>
</gene>
<evidence type="ECO:0000313" key="1">
    <source>
        <dbReference type="EMBL" id="CBI11379.1"/>
    </source>
</evidence>
<proteinExistence type="predicted"/>
<dbReference type="AlphaFoldDB" id="E6QVV6"/>
<name>E6QVV6_9ZZZZ</name>
<accession>E6QVV6</accession>
<comment type="caution">
    <text evidence="1">The sequence shown here is derived from an EMBL/GenBank/DDBJ whole genome shotgun (WGS) entry which is preliminary data.</text>
</comment>
<sequence>METATKIVITIEGGVVSNVLSVLPLDVAIINYDVDDEDIENLKKIPQGPIFPPSDAVAHVESSEIVSSEHLDELFKAARGSDS</sequence>
<protein>
    <submittedName>
        <fullName evidence="1">Uncharacterized protein</fullName>
    </submittedName>
</protein>